<gene>
    <name evidence="1" type="ORF">HanXRQr2_Chr11g0476871</name>
</gene>
<dbReference type="AlphaFoldDB" id="A0A9K3HLV5"/>
<comment type="caution">
    <text evidence="1">The sequence shown here is derived from an EMBL/GenBank/DDBJ whole genome shotgun (WGS) entry which is preliminary data.</text>
</comment>
<evidence type="ECO:0000313" key="2">
    <source>
        <dbReference type="Proteomes" id="UP000215914"/>
    </source>
</evidence>
<reference evidence="1" key="2">
    <citation type="submission" date="2020-06" db="EMBL/GenBank/DDBJ databases">
        <title>Helianthus annuus Genome sequencing and assembly Release 2.</title>
        <authorList>
            <person name="Gouzy J."/>
            <person name="Langlade N."/>
            <person name="Munos S."/>
        </authorList>
    </citation>
    <scope>NUCLEOTIDE SEQUENCE</scope>
    <source>
        <tissue evidence="1">Leaves</tissue>
    </source>
</reference>
<reference evidence="1" key="1">
    <citation type="journal article" date="2017" name="Nature">
        <title>The sunflower genome provides insights into oil metabolism, flowering and Asterid evolution.</title>
        <authorList>
            <person name="Badouin H."/>
            <person name="Gouzy J."/>
            <person name="Grassa C.J."/>
            <person name="Murat F."/>
            <person name="Staton S.E."/>
            <person name="Cottret L."/>
            <person name="Lelandais-Briere C."/>
            <person name="Owens G.L."/>
            <person name="Carrere S."/>
            <person name="Mayjonade B."/>
            <person name="Legrand L."/>
            <person name="Gill N."/>
            <person name="Kane N.C."/>
            <person name="Bowers J.E."/>
            <person name="Hubner S."/>
            <person name="Bellec A."/>
            <person name="Berard A."/>
            <person name="Berges H."/>
            <person name="Blanchet N."/>
            <person name="Boniface M.C."/>
            <person name="Brunel D."/>
            <person name="Catrice O."/>
            <person name="Chaidir N."/>
            <person name="Claudel C."/>
            <person name="Donnadieu C."/>
            <person name="Faraut T."/>
            <person name="Fievet G."/>
            <person name="Helmstetter N."/>
            <person name="King M."/>
            <person name="Knapp S.J."/>
            <person name="Lai Z."/>
            <person name="Le Paslier M.C."/>
            <person name="Lippi Y."/>
            <person name="Lorenzon L."/>
            <person name="Mandel J.R."/>
            <person name="Marage G."/>
            <person name="Marchand G."/>
            <person name="Marquand E."/>
            <person name="Bret-Mestries E."/>
            <person name="Morien E."/>
            <person name="Nambeesan S."/>
            <person name="Nguyen T."/>
            <person name="Pegot-Espagnet P."/>
            <person name="Pouilly N."/>
            <person name="Raftis F."/>
            <person name="Sallet E."/>
            <person name="Schiex T."/>
            <person name="Thomas J."/>
            <person name="Vandecasteele C."/>
            <person name="Vares D."/>
            <person name="Vear F."/>
            <person name="Vautrin S."/>
            <person name="Crespi M."/>
            <person name="Mangin B."/>
            <person name="Burke J.M."/>
            <person name="Salse J."/>
            <person name="Munos S."/>
            <person name="Vincourt P."/>
            <person name="Rieseberg L.H."/>
            <person name="Langlade N.B."/>
        </authorList>
    </citation>
    <scope>NUCLEOTIDE SEQUENCE</scope>
    <source>
        <tissue evidence="1">Leaves</tissue>
    </source>
</reference>
<dbReference type="EMBL" id="MNCJ02000326">
    <property type="protein sequence ID" value="KAF5780869.1"/>
    <property type="molecule type" value="Genomic_DNA"/>
</dbReference>
<proteinExistence type="predicted"/>
<dbReference type="Gramene" id="mRNA:HanXRQr2_Chr11g0476871">
    <property type="protein sequence ID" value="CDS:HanXRQr2_Chr11g0476871.1"/>
    <property type="gene ID" value="HanXRQr2_Chr11g0476871"/>
</dbReference>
<organism evidence="1 2">
    <name type="scientific">Helianthus annuus</name>
    <name type="common">Common sunflower</name>
    <dbReference type="NCBI Taxonomy" id="4232"/>
    <lineage>
        <taxon>Eukaryota</taxon>
        <taxon>Viridiplantae</taxon>
        <taxon>Streptophyta</taxon>
        <taxon>Embryophyta</taxon>
        <taxon>Tracheophyta</taxon>
        <taxon>Spermatophyta</taxon>
        <taxon>Magnoliopsida</taxon>
        <taxon>eudicotyledons</taxon>
        <taxon>Gunneridae</taxon>
        <taxon>Pentapetalae</taxon>
        <taxon>asterids</taxon>
        <taxon>campanulids</taxon>
        <taxon>Asterales</taxon>
        <taxon>Asteraceae</taxon>
        <taxon>Asteroideae</taxon>
        <taxon>Heliantheae alliance</taxon>
        <taxon>Heliantheae</taxon>
        <taxon>Helianthus</taxon>
    </lineage>
</organism>
<evidence type="ECO:0000313" key="1">
    <source>
        <dbReference type="EMBL" id="KAF5780869.1"/>
    </source>
</evidence>
<sequence>MILYDFFLNCSPIIFNPNQFCYIFLFKHFIKHLVCNTKHQISPAHLSVLNP</sequence>
<protein>
    <submittedName>
        <fullName evidence="1">Uncharacterized protein</fullName>
    </submittedName>
</protein>
<keyword evidence="2" id="KW-1185">Reference proteome</keyword>
<name>A0A9K3HLV5_HELAN</name>
<accession>A0A9K3HLV5</accession>
<dbReference type="Proteomes" id="UP000215914">
    <property type="component" value="Unassembled WGS sequence"/>
</dbReference>